<evidence type="ECO:0000259" key="2">
    <source>
        <dbReference type="Pfam" id="PF03732"/>
    </source>
</evidence>
<organism evidence="3 4">
    <name type="scientific">Nicotiana attenuata</name>
    <name type="common">Coyote tobacco</name>
    <dbReference type="NCBI Taxonomy" id="49451"/>
    <lineage>
        <taxon>Eukaryota</taxon>
        <taxon>Viridiplantae</taxon>
        <taxon>Streptophyta</taxon>
        <taxon>Embryophyta</taxon>
        <taxon>Tracheophyta</taxon>
        <taxon>Spermatophyta</taxon>
        <taxon>Magnoliopsida</taxon>
        <taxon>eudicotyledons</taxon>
        <taxon>Gunneridae</taxon>
        <taxon>Pentapetalae</taxon>
        <taxon>asterids</taxon>
        <taxon>lamiids</taxon>
        <taxon>Solanales</taxon>
        <taxon>Solanaceae</taxon>
        <taxon>Nicotianoideae</taxon>
        <taxon>Nicotianeae</taxon>
        <taxon>Nicotiana</taxon>
    </lineage>
</organism>
<evidence type="ECO:0000313" key="3">
    <source>
        <dbReference type="EMBL" id="OIT32028.1"/>
    </source>
</evidence>
<protein>
    <recommendedName>
        <fullName evidence="2">Retrotransposon gag domain-containing protein</fullName>
    </recommendedName>
</protein>
<dbReference type="Pfam" id="PF03732">
    <property type="entry name" value="Retrotrans_gag"/>
    <property type="match status" value="1"/>
</dbReference>
<comment type="caution">
    <text evidence="3">The sequence shown here is derived from an EMBL/GenBank/DDBJ whole genome shotgun (WGS) entry which is preliminary data.</text>
</comment>
<keyword evidence="4" id="KW-1185">Reference proteome</keyword>
<dbReference type="InterPro" id="IPR005162">
    <property type="entry name" value="Retrotrans_gag_dom"/>
</dbReference>
<dbReference type="EMBL" id="MJEQ01001147">
    <property type="protein sequence ID" value="OIT32028.1"/>
    <property type="molecule type" value="Genomic_DNA"/>
</dbReference>
<dbReference type="Gramene" id="OIT32028">
    <property type="protein sequence ID" value="OIT32028"/>
    <property type="gene ID" value="A4A49_63800"/>
</dbReference>
<name>A0A314KRP7_NICAT</name>
<evidence type="ECO:0000313" key="4">
    <source>
        <dbReference type="Proteomes" id="UP000187609"/>
    </source>
</evidence>
<dbReference type="PANTHER" id="PTHR33223">
    <property type="entry name" value="CCHC-TYPE DOMAIN-CONTAINING PROTEIN"/>
    <property type="match status" value="1"/>
</dbReference>
<evidence type="ECO:0000256" key="1">
    <source>
        <dbReference type="SAM" id="MobiDB-lite"/>
    </source>
</evidence>
<dbReference type="STRING" id="49451.A0A314KRP7"/>
<reference evidence="3" key="1">
    <citation type="submission" date="2016-11" db="EMBL/GenBank/DDBJ databases">
        <title>The genome of Nicotiana attenuata.</title>
        <authorList>
            <person name="Xu S."/>
            <person name="Brockmoeller T."/>
            <person name="Gaquerel E."/>
            <person name="Navarro A."/>
            <person name="Kuhl H."/>
            <person name="Gase K."/>
            <person name="Ling Z."/>
            <person name="Zhou W."/>
            <person name="Kreitzer C."/>
            <person name="Stanke M."/>
            <person name="Tang H."/>
            <person name="Lyons E."/>
            <person name="Pandey P."/>
            <person name="Pandey S.P."/>
            <person name="Timmermann B."/>
            <person name="Baldwin I.T."/>
        </authorList>
    </citation>
    <scope>NUCLEOTIDE SEQUENCE [LARGE SCALE GENOMIC DNA]</scope>
    <source>
        <strain evidence="3">UT</strain>
    </source>
</reference>
<sequence length="534" mass="61092">MRLLLAEGDDTEANVVRRNWLVNLGSTFNLLPNTTSTSSSNQNICLTISPFPAPTYTITTQMPSTCNHNQVMIIPPITTTPFEEDKQKQLAICPYKRLEKSTQQICRENLEKELCDLKKAIGEELQSRNYQSLRYEDLCLQPDVELPPGYQVPKFNTFHGKGNPLAHLKDYCSRLLGIGHNEAIRMKLLLFIQSLSGPALVWYTKQDFSKWRTWDDMANDFIRKYEFNQGVDPDMHSLYKIKKMPQESFQDYAIRWRVEATKVHPPLSEKELISIFIDIQNGIYYEKLAIANLRNFSNLIRVGDFLESGIKEGKVSMQINHALQPEMLESWKGKEKENSSVTMTMHQPQCHHDLQLLQNHAISNARNMHFQPPRQQSIQHQHRQAQVTSRQLKKRKPRDFTPLTESISSILARLNASGIMQPRKGRIFNPSHPLFDPSKYCAYHSNSQGHDTEECLALKHKIQNMIDANKLQVHLPVGTNMSNATRRNTSITPSVGHILAILEHYMLSQGSASSQKSQSSCTAKDEAKQAQIKL</sequence>
<dbReference type="AlphaFoldDB" id="A0A314KRP7"/>
<gene>
    <name evidence="3" type="ORF">A4A49_63800</name>
</gene>
<proteinExistence type="predicted"/>
<dbReference type="Proteomes" id="UP000187609">
    <property type="component" value="Unassembled WGS sequence"/>
</dbReference>
<dbReference type="PANTHER" id="PTHR33223:SF8">
    <property type="entry name" value="OS04G0172440 PROTEIN"/>
    <property type="match status" value="1"/>
</dbReference>
<accession>A0A314KRP7</accession>
<feature type="domain" description="Retrotransposon gag" evidence="2">
    <location>
        <begin position="190"/>
        <end position="277"/>
    </location>
</feature>
<feature type="region of interest" description="Disordered" evidence="1">
    <location>
        <begin position="513"/>
        <end position="534"/>
    </location>
</feature>